<dbReference type="SMART" id="SM00906">
    <property type="entry name" value="Fungal_trans"/>
    <property type="match status" value="1"/>
</dbReference>
<organism evidence="4 5">
    <name type="scientific">Aspergillus sydowii CBS 593.65</name>
    <dbReference type="NCBI Taxonomy" id="1036612"/>
    <lineage>
        <taxon>Eukaryota</taxon>
        <taxon>Fungi</taxon>
        <taxon>Dikarya</taxon>
        <taxon>Ascomycota</taxon>
        <taxon>Pezizomycotina</taxon>
        <taxon>Eurotiomycetes</taxon>
        <taxon>Eurotiomycetidae</taxon>
        <taxon>Eurotiales</taxon>
        <taxon>Aspergillaceae</taxon>
        <taxon>Aspergillus</taxon>
        <taxon>Aspergillus subgen. Nidulantes</taxon>
    </lineage>
</organism>
<accession>A0A1L9TPH4</accession>
<evidence type="ECO:0000313" key="4">
    <source>
        <dbReference type="EMBL" id="OJJ61320.1"/>
    </source>
</evidence>
<feature type="compositionally biased region" description="Polar residues" evidence="2">
    <location>
        <begin position="51"/>
        <end position="61"/>
    </location>
</feature>
<dbReference type="GO" id="GO:0008270">
    <property type="term" value="F:zinc ion binding"/>
    <property type="evidence" value="ECO:0007669"/>
    <property type="project" value="InterPro"/>
</dbReference>
<gene>
    <name evidence="4" type="ORF">ASPSYDRAFT_821910</name>
</gene>
<evidence type="ECO:0000259" key="3">
    <source>
        <dbReference type="SMART" id="SM00906"/>
    </source>
</evidence>
<name>A0A1L9TPH4_9EURO</name>
<dbReference type="EMBL" id="KV878584">
    <property type="protein sequence ID" value="OJJ61320.1"/>
    <property type="molecule type" value="Genomic_DNA"/>
</dbReference>
<feature type="domain" description="Xylanolytic transcriptional activator regulatory" evidence="3">
    <location>
        <begin position="382"/>
        <end position="455"/>
    </location>
</feature>
<dbReference type="RefSeq" id="XP_040705126.1">
    <property type="nucleotide sequence ID" value="XM_040851140.1"/>
</dbReference>
<dbReference type="PANTHER" id="PTHR46910">
    <property type="entry name" value="TRANSCRIPTION FACTOR PDR1"/>
    <property type="match status" value="1"/>
</dbReference>
<dbReference type="VEuPathDB" id="FungiDB:ASPSYDRAFT_821910"/>
<evidence type="ECO:0000313" key="5">
    <source>
        <dbReference type="Proteomes" id="UP000184356"/>
    </source>
</evidence>
<dbReference type="GO" id="GO:0003700">
    <property type="term" value="F:DNA-binding transcription factor activity"/>
    <property type="evidence" value="ECO:0007669"/>
    <property type="project" value="InterPro"/>
</dbReference>
<keyword evidence="5" id="KW-1185">Reference proteome</keyword>
<reference evidence="5" key="1">
    <citation type="journal article" date="2017" name="Genome Biol.">
        <title>Comparative genomics reveals high biological diversity and specific adaptations in the industrially and medically important fungal genus Aspergillus.</title>
        <authorList>
            <person name="de Vries R.P."/>
            <person name="Riley R."/>
            <person name="Wiebenga A."/>
            <person name="Aguilar-Osorio G."/>
            <person name="Amillis S."/>
            <person name="Uchima C.A."/>
            <person name="Anderluh G."/>
            <person name="Asadollahi M."/>
            <person name="Askin M."/>
            <person name="Barry K."/>
            <person name="Battaglia E."/>
            <person name="Bayram O."/>
            <person name="Benocci T."/>
            <person name="Braus-Stromeyer S.A."/>
            <person name="Caldana C."/>
            <person name="Canovas D."/>
            <person name="Cerqueira G.C."/>
            <person name="Chen F."/>
            <person name="Chen W."/>
            <person name="Choi C."/>
            <person name="Clum A."/>
            <person name="Dos Santos R.A."/>
            <person name="Damasio A.R."/>
            <person name="Diallinas G."/>
            <person name="Emri T."/>
            <person name="Fekete E."/>
            <person name="Flipphi M."/>
            <person name="Freyberg S."/>
            <person name="Gallo A."/>
            <person name="Gournas C."/>
            <person name="Habgood R."/>
            <person name="Hainaut M."/>
            <person name="Harispe M.L."/>
            <person name="Henrissat B."/>
            <person name="Hilden K.S."/>
            <person name="Hope R."/>
            <person name="Hossain A."/>
            <person name="Karabika E."/>
            <person name="Karaffa L."/>
            <person name="Karanyi Z."/>
            <person name="Krasevec N."/>
            <person name="Kuo A."/>
            <person name="Kusch H."/>
            <person name="LaButti K."/>
            <person name="Lagendijk E.L."/>
            <person name="Lapidus A."/>
            <person name="Levasseur A."/>
            <person name="Lindquist E."/>
            <person name="Lipzen A."/>
            <person name="Logrieco A.F."/>
            <person name="MacCabe A."/>
            <person name="Maekelae M.R."/>
            <person name="Malavazi I."/>
            <person name="Melin P."/>
            <person name="Meyer V."/>
            <person name="Mielnichuk N."/>
            <person name="Miskei M."/>
            <person name="Molnar A.P."/>
            <person name="Mule G."/>
            <person name="Ngan C.Y."/>
            <person name="Orejas M."/>
            <person name="Orosz E."/>
            <person name="Ouedraogo J.P."/>
            <person name="Overkamp K.M."/>
            <person name="Park H.-S."/>
            <person name="Perrone G."/>
            <person name="Piumi F."/>
            <person name="Punt P.J."/>
            <person name="Ram A.F."/>
            <person name="Ramon A."/>
            <person name="Rauscher S."/>
            <person name="Record E."/>
            <person name="Riano-Pachon D.M."/>
            <person name="Robert V."/>
            <person name="Roehrig J."/>
            <person name="Ruller R."/>
            <person name="Salamov A."/>
            <person name="Salih N.S."/>
            <person name="Samson R.A."/>
            <person name="Sandor E."/>
            <person name="Sanguinetti M."/>
            <person name="Schuetze T."/>
            <person name="Sepcic K."/>
            <person name="Shelest E."/>
            <person name="Sherlock G."/>
            <person name="Sophianopoulou V."/>
            <person name="Squina F.M."/>
            <person name="Sun H."/>
            <person name="Susca A."/>
            <person name="Todd R.B."/>
            <person name="Tsang A."/>
            <person name="Unkles S.E."/>
            <person name="van de Wiele N."/>
            <person name="van Rossen-Uffink D."/>
            <person name="Oliveira J.V."/>
            <person name="Vesth T.C."/>
            <person name="Visser J."/>
            <person name="Yu J.-H."/>
            <person name="Zhou M."/>
            <person name="Andersen M.R."/>
            <person name="Archer D.B."/>
            <person name="Baker S.E."/>
            <person name="Benoit I."/>
            <person name="Brakhage A.A."/>
            <person name="Braus G.H."/>
            <person name="Fischer R."/>
            <person name="Frisvad J.C."/>
            <person name="Goldman G.H."/>
            <person name="Houbraken J."/>
            <person name="Oakley B."/>
            <person name="Pocsi I."/>
            <person name="Scazzocchio C."/>
            <person name="Seiboth B."/>
            <person name="vanKuyk P.A."/>
            <person name="Wortman J."/>
            <person name="Dyer P.S."/>
            <person name="Grigoriev I.V."/>
        </authorList>
    </citation>
    <scope>NUCLEOTIDE SEQUENCE [LARGE SCALE GENOMIC DNA]</scope>
    <source>
        <strain evidence="5">CBS 593.65</strain>
    </source>
</reference>
<evidence type="ECO:0000256" key="1">
    <source>
        <dbReference type="ARBA" id="ARBA00023242"/>
    </source>
</evidence>
<feature type="compositionally biased region" description="Polar residues" evidence="2">
    <location>
        <begin position="1"/>
        <end position="16"/>
    </location>
</feature>
<dbReference type="GO" id="GO:0003677">
    <property type="term" value="F:DNA binding"/>
    <property type="evidence" value="ECO:0007669"/>
    <property type="project" value="InterPro"/>
</dbReference>
<feature type="region of interest" description="Disordered" evidence="2">
    <location>
        <begin position="1"/>
        <end position="82"/>
    </location>
</feature>
<feature type="region of interest" description="Disordered" evidence="2">
    <location>
        <begin position="114"/>
        <end position="147"/>
    </location>
</feature>
<dbReference type="AlphaFoldDB" id="A0A1L9TPH4"/>
<dbReference type="OrthoDB" id="2123952at2759"/>
<feature type="compositionally biased region" description="Polar residues" evidence="2">
    <location>
        <begin position="115"/>
        <end position="138"/>
    </location>
</feature>
<evidence type="ECO:0000256" key="2">
    <source>
        <dbReference type="SAM" id="MobiDB-lite"/>
    </source>
</evidence>
<feature type="compositionally biased region" description="Basic and acidic residues" evidence="2">
    <location>
        <begin position="28"/>
        <end position="37"/>
    </location>
</feature>
<dbReference type="GeneID" id="63767213"/>
<dbReference type="GO" id="GO:0006351">
    <property type="term" value="P:DNA-templated transcription"/>
    <property type="evidence" value="ECO:0007669"/>
    <property type="project" value="InterPro"/>
</dbReference>
<feature type="compositionally biased region" description="Basic residues" evidence="2">
    <location>
        <begin position="38"/>
        <end position="47"/>
    </location>
</feature>
<dbReference type="CDD" id="cd12148">
    <property type="entry name" value="fungal_TF_MHR"/>
    <property type="match status" value="1"/>
</dbReference>
<dbReference type="STRING" id="1036612.A0A1L9TPH4"/>
<dbReference type="Pfam" id="PF04082">
    <property type="entry name" value="Fungal_trans"/>
    <property type="match status" value="1"/>
</dbReference>
<dbReference type="Proteomes" id="UP000184356">
    <property type="component" value="Unassembled WGS sequence"/>
</dbReference>
<dbReference type="InterPro" id="IPR050987">
    <property type="entry name" value="AtrR-like"/>
</dbReference>
<dbReference type="PANTHER" id="PTHR46910:SF25">
    <property type="entry name" value="ABC-TRANSPORTER-REGULATING TRANSCRIPTION FACTOR"/>
    <property type="match status" value="1"/>
</dbReference>
<dbReference type="InterPro" id="IPR007219">
    <property type="entry name" value="XnlR_reg_dom"/>
</dbReference>
<keyword evidence="1" id="KW-0539">Nucleus</keyword>
<proteinExistence type="predicted"/>
<sequence>MATSGTNDVDSRSQQRPVFDARSVVNSRESDRGCARDQRRKQRSSRHRTQEPQYASNQEGEQPNKKKLKTKNDLSGTRRQRNLKNLMMINRLETNIGRMEARLQGLGFDLRNEETTQTSPQRLASNSLHSTPSPNASDPGNLLDEASFSVEPHPQGICGNLDESHTATISELAKGRGMLDTHEVKEDLFPDFGCFMLPRCILDTPTARSLPALSHEGLEWVSQQSGVTPGLLPGKHFNTMPFGPLRPLGSLCDDFPRKTFCPLPSREEASALLHEYLQNFNSLCPLFEQATLVSLFDQDNLEVALRSPALWASANVVFALGIGFRINDGAAAQSEYQRSWLFIKNAFGAFHDLCLSQPDMWSIQALLGMSVFFLGTMSAEPCCFLVTAAIRMIHQIGLGRGEESTTLDPECKEHRRIIFWVAYCLDREVSLRFGRPPTQNDDDMSIELPTDASIGNASIIPSMYQRVELDAFRAHCQLATIKGQVYKDLYSAAAKDRSLPELITSVGALDKMLENWKEELPSKYQPESQRLQSISMTLLYLHCSYFNCIIAMHRLIASRGIRTGDDLVKKYRDYSFSASLLGSPRLFASESLCTNAARASIRLMKYIPEGHISAIGILIHYPIVGLSTLSSSIIRNPLDASRLSDMRLIDQVETLLSSLVASIPYQSITHLKTYCANYRAAAKAAIQKTMQFCVNEDI</sequence>
<protein>
    <recommendedName>
        <fullName evidence="3">Xylanolytic transcriptional activator regulatory domain-containing protein</fullName>
    </recommendedName>
</protein>